<feature type="transmembrane region" description="Helical" evidence="1">
    <location>
        <begin position="24"/>
        <end position="46"/>
    </location>
</feature>
<feature type="transmembrane region" description="Helical" evidence="1">
    <location>
        <begin position="170"/>
        <end position="188"/>
    </location>
</feature>
<proteinExistence type="predicted"/>
<evidence type="ECO:0000313" key="3">
    <source>
        <dbReference type="Proteomes" id="UP001597216"/>
    </source>
</evidence>
<feature type="transmembrane region" description="Helical" evidence="1">
    <location>
        <begin position="272"/>
        <end position="294"/>
    </location>
</feature>
<keyword evidence="1" id="KW-0812">Transmembrane</keyword>
<sequence length="324" mass="34094">MAKVSIGTALGAGFRLFRARPGLIPAWGLAWLVLGILPQVLGYLVLWPDLLAAYTPVMRDLAAGLDPDPEGPALVALQQRMLPWQLLQFPLALAGQSIFFAAVCRAVLTPSDRRFAYLRFGRPELQLVLVQLAIIGIIILTVVAALILGTFIVLGITLAAGGQGGDVRGLATFGVALVGMILFGWAALRLSMAMPMTVTEGRFRLLESWSLTRGHGWKLFGLAVALVALLLLIEVAVVIVAVILAVVGGVAGSLAGIGAHLQALAAQPPEAWAAQLAPWAVLGLILYGMLAAVLQTLMAAPFIDVYRQLTAGDEAQASPASTWA</sequence>
<accession>A0ABW3T592</accession>
<protein>
    <recommendedName>
        <fullName evidence="4">Membrane domain of glycerophosphoryl diester phosphodiesterase</fullName>
    </recommendedName>
</protein>
<organism evidence="2 3">
    <name type="scientific">Phenylobacterium conjunctum</name>
    <dbReference type="NCBI Taxonomy" id="1298959"/>
    <lineage>
        <taxon>Bacteria</taxon>
        <taxon>Pseudomonadati</taxon>
        <taxon>Pseudomonadota</taxon>
        <taxon>Alphaproteobacteria</taxon>
        <taxon>Caulobacterales</taxon>
        <taxon>Caulobacteraceae</taxon>
        <taxon>Phenylobacterium</taxon>
    </lineage>
</organism>
<keyword evidence="1" id="KW-0472">Membrane</keyword>
<comment type="caution">
    <text evidence="2">The sequence shown here is derived from an EMBL/GenBank/DDBJ whole genome shotgun (WGS) entry which is preliminary data.</text>
</comment>
<feature type="transmembrane region" description="Helical" evidence="1">
    <location>
        <begin position="87"/>
        <end position="108"/>
    </location>
</feature>
<dbReference type="RefSeq" id="WP_377353672.1">
    <property type="nucleotide sequence ID" value="NZ_JBHTLQ010000023.1"/>
</dbReference>
<dbReference type="EMBL" id="JBHTLQ010000023">
    <property type="protein sequence ID" value="MFD1191187.1"/>
    <property type="molecule type" value="Genomic_DNA"/>
</dbReference>
<evidence type="ECO:0000313" key="2">
    <source>
        <dbReference type="EMBL" id="MFD1191187.1"/>
    </source>
</evidence>
<dbReference type="Proteomes" id="UP001597216">
    <property type="component" value="Unassembled WGS sequence"/>
</dbReference>
<keyword evidence="3" id="KW-1185">Reference proteome</keyword>
<evidence type="ECO:0000256" key="1">
    <source>
        <dbReference type="SAM" id="Phobius"/>
    </source>
</evidence>
<evidence type="ECO:0008006" key="4">
    <source>
        <dbReference type="Google" id="ProtNLM"/>
    </source>
</evidence>
<feature type="transmembrane region" description="Helical" evidence="1">
    <location>
        <begin position="129"/>
        <end position="158"/>
    </location>
</feature>
<gene>
    <name evidence="2" type="ORF">ACFQ27_11405</name>
</gene>
<feature type="transmembrane region" description="Helical" evidence="1">
    <location>
        <begin position="219"/>
        <end position="252"/>
    </location>
</feature>
<reference evidence="3" key="1">
    <citation type="journal article" date="2019" name="Int. J. Syst. Evol. Microbiol.">
        <title>The Global Catalogue of Microorganisms (GCM) 10K type strain sequencing project: providing services to taxonomists for standard genome sequencing and annotation.</title>
        <authorList>
            <consortium name="The Broad Institute Genomics Platform"/>
            <consortium name="The Broad Institute Genome Sequencing Center for Infectious Disease"/>
            <person name="Wu L."/>
            <person name="Ma J."/>
        </authorList>
    </citation>
    <scope>NUCLEOTIDE SEQUENCE [LARGE SCALE GENOMIC DNA]</scope>
    <source>
        <strain evidence="3">CCUG 55074</strain>
    </source>
</reference>
<keyword evidence="1" id="KW-1133">Transmembrane helix</keyword>
<name>A0ABW3T592_9CAUL</name>